<keyword evidence="2" id="KW-1185">Reference proteome</keyword>
<keyword evidence="1" id="KW-0614">Plasmid</keyword>
<reference evidence="1 2" key="1">
    <citation type="submission" date="2023-03" db="EMBL/GenBank/DDBJ databases">
        <title>Isolation and description of six Streptomyces strains from soil environments, able to metabolize different microbial glucans.</title>
        <authorList>
            <person name="Widen T."/>
            <person name="Larsbrink J."/>
        </authorList>
    </citation>
    <scope>NUCLEOTIDE SEQUENCE [LARGE SCALE GENOMIC DNA]</scope>
    <source>
        <strain evidence="1 2">Alt3</strain>
        <plasmid evidence="1 2">unnamed1</plasmid>
    </source>
</reference>
<proteinExistence type="predicted"/>
<geneLocation type="plasmid" evidence="1 2">
    <name>unnamed1</name>
</geneLocation>
<dbReference type="EMBL" id="CP120984">
    <property type="protein sequence ID" value="WLQ69393.1"/>
    <property type="molecule type" value="Genomic_DNA"/>
</dbReference>
<gene>
    <name evidence="1" type="ORF">P8A20_38445</name>
</gene>
<dbReference type="Proteomes" id="UP001224433">
    <property type="component" value="Plasmid unnamed1"/>
</dbReference>
<protein>
    <submittedName>
        <fullName evidence="1">Uncharacterized protein</fullName>
    </submittedName>
</protein>
<evidence type="ECO:0000313" key="1">
    <source>
        <dbReference type="EMBL" id="WLQ69393.1"/>
    </source>
</evidence>
<dbReference type="RefSeq" id="WP_306105457.1">
    <property type="nucleotide sequence ID" value="NZ_CP120984.1"/>
</dbReference>
<accession>A0ABY9JNW0</accession>
<sequence length="63" mass="6511">MIASGAPLDFPLAAVTLSRLAAWAVSALGNRGVPLPMTGRNPGAFKAHRRLRAVNGGSNEQEA</sequence>
<evidence type="ECO:0000313" key="2">
    <source>
        <dbReference type="Proteomes" id="UP001224433"/>
    </source>
</evidence>
<name>A0ABY9JNW0_9ACTN</name>
<organism evidence="1 2">
    <name type="scientific">Streptomyces glycanivorans</name>
    <dbReference type="NCBI Taxonomy" id="3033808"/>
    <lineage>
        <taxon>Bacteria</taxon>
        <taxon>Bacillati</taxon>
        <taxon>Actinomycetota</taxon>
        <taxon>Actinomycetes</taxon>
        <taxon>Kitasatosporales</taxon>
        <taxon>Streptomycetaceae</taxon>
        <taxon>Streptomyces</taxon>
    </lineage>
</organism>